<feature type="transmembrane region" description="Helical" evidence="4">
    <location>
        <begin position="181"/>
        <end position="210"/>
    </location>
</feature>
<keyword evidence="4" id="KW-0812">Transmembrane</keyword>
<reference evidence="5" key="1">
    <citation type="submission" date="2023-03" db="UniProtKB">
        <authorList>
            <consortium name="EnsemblPlants"/>
        </authorList>
    </citation>
    <scope>IDENTIFICATION</scope>
</reference>
<proteinExistence type="predicted"/>
<evidence type="ECO:0000256" key="3">
    <source>
        <dbReference type="SAM" id="MobiDB-lite"/>
    </source>
</evidence>
<dbReference type="eggNOG" id="ENOG502RXZI">
    <property type="taxonomic scope" value="Eukaryota"/>
</dbReference>
<evidence type="ECO:0000313" key="7">
    <source>
        <dbReference type="RefSeq" id="XP_008446136.1"/>
    </source>
</evidence>
<dbReference type="InParanoid" id="A0A1S3BF65"/>
<accession>A0A1S3BF65</accession>
<feature type="compositionally biased region" description="Polar residues" evidence="3">
    <location>
        <begin position="125"/>
        <end position="135"/>
    </location>
</feature>
<dbReference type="PANTHER" id="PTHR31234">
    <property type="entry name" value="LATE EMBRYOGENESIS ABUNDANT (LEA) HYDROXYPROLINE-RICH GLYCOPROTEIN FAMILY"/>
    <property type="match status" value="1"/>
</dbReference>
<keyword evidence="6" id="KW-1185">Reference proteome</keyword>
<reference evidence="7" key="2">
    <citation type="submission" date="2025-04" db="UniProtKB">
        <authorList>
            <consortium name="RefSeq"/>
        </authorList>
    </citation>
    <scope>IDENTIFICATION</scope>
</reference>
<sequence length="365" mass="42089">MNRPETNPHFRRPLQPDRRSQQPPLQPQDPSDPPQPDPDPYSDPTTPWPVAEQRPTIGKAPRLKKNRQNPSYPPPPTQSPPSDHREQLQRHPQDPYGKAPQDPYGKAPRLKKEYQVPYGEPNLKSPEQNVQQSRPRVQIQDPSDSREPYRHRRNDVVDDDNRRNQQNNILLMPLPRQTNPLMWFGAVFCAIFWVLVIVGGLVILIVYLIFRPKSPRFDVATANLNAAYLDMGYLLNADVNLLANFTNPNKKVSVDFSSMILYLYYGNTLIATQFIAPFSAYKEESMLINIHMVSSQVRLPILERQRLQKQLETNGIKLELKGLFRARSNFGTMLRYSYWMHTYCQLFVGGPPTGVLIKSNCKTKH</sequence>
<dbReference type="Gramene" id="MELO3C011935.2.1">
    <property type="protein sequence ID" value="MELO3C011935.2.1"/>
    <property type="gene ID" value="MELO3C011935.2"/>
</dbReference>
<dbReference type="RefSeq" id="XP_008446136.1">
    <property type="nucleotide sequence ID" value="XM_008447914.2"/>
</dbReference>
<feature type="compositionally biased region" description="Pro residues" evidence="3">
    <location>
        <begin position="24"/>
        <end position="41"/>
    </location>
</feature>
<dbReference type="PANTHER" id="PTHR31234:SF42">
    <property type="entry name" value="LATE EMBRYOGENESIS ABUNDANT (LEA) HYDROXYPROLINE-RICH GLYCOPROTEIN FAMILY"/>
    <property type="match status" value="1"/>
</dbReference>
<dbReference type="GeneID" id="103488950"/>
<evidence type="ECO:0000256" key="4">
    <source>
        <dbReference type="SAM" id="Phobius"/>
    </source>
</evidence>
<keyword evidence="4" id="KW-1133">Transmembrane helix</keyword>
<dbReference type="InterPro" id="IPR044839">
    <property type="entry name" value="NDR1-like"/>
</dbReference>
<dbReference type="KEGG" id="cmo:103488950"/>
<evidence type="ECO:0000256" key="2">
    <source>
        <dbReference type="ARBA" id="ARBA00023136"/>
    </source>
</evidence>
<dbReference type="OrthoDB" id="1924574at2759"/>
<feature type="compositionally biased region" description="Basic and acidic residues" evidence="3">
    <location>
        <begin position="143"/>
        <end position="162"/>
    </location>
</feature>
<evidence type="ECO:0000313" key="6">
    <source>
        <dbReference type="Proteomes" id="UP001652600"/>
    </source>
</evidence>
<evidence type="ECO:0000256" key="1">
    <source>
        <dbReference type="ARBA" id="ARBA00004370"/>
    </source>
</evidence>
<dbReference type="AlphaFoldDB" id="A0A1S3BF65"/>
<dbReference type="Proteomes" id="UP001652600">
    <property type="component" value="Chromosome 10"/>
</dbReference>
<protein>
    <submittedName>
        <fullName evidence="7">Uncharacterized protein LOC103488950</fullName>
    </submittedName>
</protein>
<feature type="compositionally biased region" description="Basic and acidic residues" evidence="3">
    <location>
        <begin position="82"/>
        <end position="93"/>
    </location>
</feature>
<feature type="region of interest" description="Disordered" evidence="3">
    <location>
        <begin position="1"/>
        <end position="162"/>
    </location>
</feature>
<dbReference type="GO" id="GO:0005886">
    <property type="term" value="C:plasma membrane"/>
    <property type="evidence" value="ECO:0007669"/>
    <property type="project" value="TreeGrafter"/>
</dbReference>
<keyword evidence="2 4" id="KW-0472">Membrane</keyword>
<dbReference type="GO" id="GO:0098542">
    <property type="term" value="P:defense response to other organism"/>
    <property type="evidence" value="ECO:0007669"/>
    <property type="project" value="InterPro"/>
</dbReference>
<name>A0A1S3BF65_CUCME</name>
<dbReference type="EnsemblPlants" id="MELO3C011935.2.1">
    <property type="protein sequence ID" value="MELO3C011935.2.1"/>
    <property type="gene ID" value="MELO3C011935.2"/>
</dbReference>
<evidence type="ECO:0000313" key="5">
    <source>
        <dbReference type="EnsemblPlants" id="MELO3C011935.2.1"/>
    </source>
</evidence>
<comment type="subcellular location">
    <subcellularLocation>
        <location evidence="1">Membrane</location>
    </subcellularLocation>
</comment>
<gene>
    <name evidence="7" type="primary">LOC103488950</name>
    <name evidence="5" type="synonym">103488950</name>
</gene>
<organism evidence="6 7">
    <name type="scientific">Cucumis melo</name>
    <name type="common">Muskmelon</name>
    <dbReference type="NCBI Taxonomy" id="3656"/>
    <lineage>
        <taxon>Eukaryota</taxon>
        <taxon>Viridiplantae</taxon>
        <taxon>Streptophyta</taxon>
        <taxon>Embryophyta</taxon>
        <taxon>Tracheophyta</taxon>
        <taxon>Spermatophyta</taxon>
        <taxon>Magnoliopsida</taxon>
        <taxon>eudicotyledons</taxon>
        <taxon>Gunneridae</taxon>
        <taxon>Pentapetalae</taxon>
        <taxon>rosids</taxon>
        <taxon>fabids</taxon>
        <taxon>Cucurbitales</taxon>
        <taxon>Cucurbitaceae</taxon>
        <taxon>Benincaseae</taxon>
        <taxon>Cucumis</taxon>
    </lineage>
</organism>